<keyword evidence="2" id="KW-1185">Reference proteome</keyword>
<gene>
    <name evidence="1" type="ORF">CKA38_01200</name>
</gene>
<accession>A0A2U8E041</accession>
<proteinExistence type="predicted"/>
<name>A0A2U8E041_9BACT</name>
<dbReference type="Proteomes" id="UP000244896">
    <property type="component" value="Chromosome"/>
</dbReference>
<evidence type="ECO:0008006" key="3">
    <source>
        <dbReference type="Google" id="ProtNLM"/>
    </source>
</evidence>
<protein>
    <recommendedName>
        <fullName evidence="3">Lipoprotein SmpA/OmlA domain-containing protein</fullName>
    </recommendedName>
</protein>
<sequence length="219" mass="24887">MIAFPFSLFLILEQKTFPFKKPQNPKHMKTLKWFATLMMAAVLSAGALNARDVSDYLKELEKAPEPEAGKEYYLRYCIWYENDAHNTTNYTRGDMAPANTKVTLLELSGKRMTIRISTTGATVKIDNAEKFTRKNMKMIARNMLSPTEVSIGKKFADSIRNGELRLGMTKEEAIMARGWPPAHKTSSLTRDTWTYWSSRFVTQAVVFKDGKLDAGRGIN</sequence>
<dbReference type="EMBL" id="CP023004">
    <property type="protein sequence ID" value="AWI08064.1"/>
    <property type="molecule type" value="Genomic_DNA"/>
</dbReference>
<organism evidence="1 2">
    <name type="scientific">Ereboglobus luteus</name>
    <dbReference type="NCBI Taxonomy" id="1796921"/>
    <lineage>
        <taxon>Bacteria</taxon>
        <taxon>Pseudomonadati</taxon>
        <taxon>Verrucomicrobiota</taxon>
        <taxon>Opitutia</taxon>
        <taxon>Opitutales</taxon>
        <taxon>Opitutaceae</taxon>
        <taxon>Ereboglobus</taxon>
    </lineage>
</organism>
<dbReference type="KEGG" id="elut:CKA38_01200"/>
<reference evidence="1 2" key="1">
    <citation type="journal article" date="2018" name="Syst. Appl. Microbiol.">
        <title>Ereboglobus luteus gen. nov. sp. nov. from cockroach guts, and new insights into the oxygen relationship of the genera Opitutus and Didymococcus (Verrucomicrobia: Opitutaceae).</title>
        <authorList>
            <person name="Tegtmeier D."/>
            <person name="Belitz A."/>
            <person name="Radek R."/>
            <person name="Heimerl T."/>
            <person name="Brune A."/>
        </authorList>
    </citation>
    <scope>NUCLEOTIDE SEQUENCE [LARGE SCALE GENOMIC DNA]</scope>
    <source>
        <strain evidence="1 2">Ho45</strain>
    </source>
</reference>
<evidence type="ECO:0000313" key="1">
    <source>
        <dbReference type="EMBL" id="AWI08064.1"/>
    </source>
</evidence>
<evidence type="ECO:0000313" key="2">
    <source>
        <dbReference type="Proteomes" id="UP000244896"/>
    </source>
</evidence>
<dbReference type="AlphaFoldDB" id="A0A2U8E041"/>